<evidence type="ECO:0000256" key="1">
    <source>
        <dbReference type="SAM" id="MobiDB-lite"/>
    </source>
</evidence>
<dbReference type="KEGG" id="mpp:MICPUCDRAFT_52354"/>
<keyword evidence="3" id="KW-1185">Reference proteome</keyword>
<organism evidence="3">
    <name type="scientific">Micromonas pusilla (strain CCMP1545)</name>
    <name type="common">Picoplanktonic green alga</name>
    <dbReference type="NCBI Taxonomy" id="564608"/>
    <lineage>
        <taxon>Eukaryota</taxon>
        <taxon>Viridiplantae</taxon>
        <taxon>Chlorophyta</taxon>
        <taxon>Mamiellophyceae</taxon>
        <taxon>Mamiellales</taxon>
        <taxon>Mamiellaceae</taxon>
        <taxon>Micromonas</taxon>
    </lineage>
</organism>
<name>C1N3Z6_MICPC</name>
<evidence type="ECO:0000313" key="2">
    <source>
        <dbReference type="EMBL" id="EEH53522.1"/>
    </source>
</evidence>
<feature type="compositionally biased region" description="Low complexity" evidence="1">
    <location>
        <begin position="46"/>
        <end position="57"/>
    </location>
</feature>
<accession>C1N3Z6</accession>
<dbReference type="EMBL" id="GG663746">
    <property type="protein sequence ID" value="EEH53522.1"/>
    <property type="molecule type" value="Genomic_DNA"/>
</dbReference>
<sequence>MSTAVFAATPTPARFASSSHVTRPRPRMGKGGIQPRSPGKRVGATSDDNNSNDANNDIPAPSPSTNVDDIAAALGGAAPARERAIAGIWIGESWPAPELLAIDPSVPTNPIRWSLALDPAASAPTPSAFGAGTFDDSGDIPGEPVIWFTLRGTFDALTRAVKLRKVYERPVPESEVKYEGRLHALNGAPEITGVWRNSTSGTNGTFSCTLQESGRTT</sequence>
<dbReference type="OrthoDB" id="10253869at2759"/>
<reference evidence="2 3" key="1">
    <citation type="journal article" date="2009" name="Science">
        <title>Green evolution and dynamic adaptations revealed by genomes of the marine picoeukaryotes Micromonas.</title>
        <authorList>
            <person name="Worden A.Z."/>
            <person name="Lee J.H."/>
            <person name="Mock T."/>
            <person name="Rouze P."/>
            <person name="Simmons M.P."/>
            <person name="Aerts A.L."/>
            <person name="Allen A.E."/>
            <person name="Cuvelier M.L."/>
            <person name="Derelle E."/>
            <person name="Everett M.V."/>
            <person name="Foulon E."/>
            <person name="Grimwood J."/>
            <person name="Gundlach H."/>
            <person name="Henrissat B."/>
            <person name="Napoli C."/>
            <person name="McDonald S.M."/>
            <person name="Parker M.S."/>
            <person name="Rombauts S."/>
            <person name="Salamov A."/>
            <person name="Von Dassow P."/>
            <person name="Badger J.H."/>
            <person name="Coutinho P.M."/>
            <person name="Demir E."/>
            <person name="Dubchak I."/>
            <person name="Gentemann C."/>
            <person name="Eikrem W."/>
            <person name="Gready J.E."/>
            <person name="John U."/>
            <person name="Lanier W."/>
            <person name="Lindquist E.A."/>
            <person name="Lucas S."/>
            <person name="Mayer K.F."/>
            <person name="Moreau H."/>
            <person name="Not F."/>
            <person name="Otillar R."/>
            <person name="Panaud O."/>
            <person name="Pangilinan J."/>
            <person name="Paulsen I."/>
            <person name="Piegu B."/>
            <person name="Poliakov A."/>
            <person name="Robbens S."/>
            <person name="Schmutz J."/>
            <person name="Toulza E."/>
            <person name="Wyss T."/>
            <person name="Zelensky A."/>
            <person name="Zhou K."/>
            <person name="Armbrust E.V."/>
            <person name="Bhattacharya D."/>
            <person name="Goodenough U.W."/>
            <person name="Van de Peer Y."/>
            <person name="Grigoriev I.V."/>
        </authorList>
    </citation>
    <scope>NUCLEOTIDE SEQUENCE [LARGE SCALE GENOMIC DNA]</scope>
    <source>
        <strain evidence="2 3">CCMP1545</strain>
    </source>
</reference>
<feature type="region of interest" description="Disordered" evidence="1">
    <location>
        <begin position="1"/>
        <end position="68"/>
    </location>
</feature>
<proteinExistence type="predicted"/>
<dbReference type="Proteomes" id="UP000001876">
    <property type="component" value="Unassembled WGS sequence"/>
</dbReference>
<dbReference type="AlphaFoldDB" id="C1N3Z6"/>
<dbReference type="OMA" id="NPIRWSL"/>
<dbReference type="GeneID" id="9687899"/>
<dbReference type="RefSeq" id="XP_003062703.1">
    <property type="nucleotide sequence ID" value="XM_003062657.1"/>
</dbReference>
<dbReference type="STRING" id="564608.C1N3Z6"/>
<protein>
    <submittedName>
        <fullName evidence="2">Predicted protein</fullName>
    </submittedName>
</protein>
<evidence type="ECO:0000313" key="3">
    <source>
        <dbReference type="Proteomes" id="UP000001876"/>
    </source>
</evidence>
<gene>
    <name evidence="2" type="ORF">MICPUCDRAFT_52354</name>
</gene>